<dbReference type="PANTHER" id="PTHR12801:SF45">
    <property type="entry name" value="RNA EXONUCLEASE 4"/>
    <property type="match status" value="1"/>
</dbReference>
<evidence type="ECO:0000313" key="4">
    <source>
        <dbReference type="EMBL" id="KAJ5379769.1"/>
    </source>
</evidence>
<sequence>MVPKLSRQPGIVTNGINLIAIRDTPQERADLNSFVLDWDQRKKQGIRSSDFKRITSESIKIIFDQEGERYEIDEAAEERSMLGKKHRIGRQMAFRTQIAEDLEWALLARQRLAFMERTKVDNKETNKEEDLMESPSAVAKYYLCPHYVVPDPESSFDYSEFTASDEPIWHRPGPAGTTRHFQSRIKLRMETGDAGWYDAELTEAEYQEYLRGRGQRLPGIWRTGPCNIHPRGLREGKYACCGLGKLSTGCTLAPEHKNAQTLQELEKKYKLFETPFDCPQPRECVVLDCEMGVASTGESELVRVTAVDYFSGQTLIDALVFPTARLLHPNTRYPGVTWQMMHEAKRARRAILGRDAARRRYPGL</sequence>
<organism evidence="4 5">
    <name type="scientific">Penicillium cataractarum</name>
    <dbReference type="NCBI Taxonomy" id="2100454"/>
    <lineage>
        <taxon>Eukaryota</taxon>
        <taxon>Fungi</taxon>
        <taxon>Dikarya</taxon>
        <taxon>Ascomycota</taxon>
        <taxon>Pezizomycotina</taxon>
        <taxon>Eurotiomycetes</taxon>
        <taxon>Eurotiomycetidae</taxon>
        <taxon>Eurotiales</taxon>
        <taxon>Aspergillaceae</taxon>
        <taxon>Penicillium</taxon>
    </lineage>
</organism>
<keyword evidence="2" id="KW-0378">Hydrolase</keyword>
<comment type="caution">
    <text evidence="4">The sequence shown here is derived from an EMBL/GenBank/DDBJ whole genome shotgun (WGS) entry which is preliminary data.</text>
</comment>
<dbReference type="GO" id="GO:0003676">
    <property type="term" value="F:nucleic acid binding"/>
    <property type="evidence" value="ECO:0007669"/>
    <property type="project" value="InterPro"/>
</dbReference>
<dbReference type="PANTHER" id="PTHR12801">
    <property type="entry name" value="RNA EXONUCLEASE REXO1 / RECO3 FAMILY MEMBER-RELATED"/>
    <property type="match status" value="1"/>
</dbReference>
<dbReference type="GeneID" id="81434305"/>
<dbReference type="OrthoDB" id="16516at2759"/>
<dbReference type="InterPro" id="IPR036397">
    <property type="entry name" value="RNaseH_sf"/>
</dbReference>
<evidence type="ECO:0000313" key="5">
    <source>
        <dbReference type="Proteomes" id="UP001147782"/>
    </source>
</evidence>
<evidence type="ECO:0000256" key="1">
    <source>
        <dbReference type="ARBA" id="ARBA00022722"/>
    </source>
</evidence>
<name>A0A9W9SLA2_9EURO</name>
<reference evidence="4" key="1">
    <citation type="submission" date="2022-11" db="EMBL/GenBank/DDBJ databases">
        <authorList>
            <person name="Petersen C."/>
        </authorList>
    </citation>
    <scope>NUCLEOTIDE SEQUENCE</scope>
    <source>
        <strain evidence="4">IBT 29864</strain>
    </source>
</reference>
<dbReference type="GO" id="GO:0006364">
    <property type="term" value="P:rRNA processing"/>
    <property type="evidence" value="ECO:0007669"/>
    <property type="project" value="TreeGrafter"/>
</dbReference>
<reference evidence="4" key="2">
    <citation type="journal article" date="2023" name="IMA Fungus">
        <title>Comparative genomic study of the Penicillium genus elucidates a diverse pangenome and 15 lateral gene transfer events.</title>
        <authorList>
            <person name="Petersen C."/>
            <person name="Sorensen T."/>
            <person name="Nielsen M.R."/>
            <person name="Sondergaard T.E."/>
            <person name="Sorensen J.L."/>
            <person name="Fitzpatrick D.A."/>
            <person name="Frisvad J.C."/>
            <person name="Nielsen K.L."/>
        </authorList>
    </citation>
    <scope>NUCLEOTIDE SEQUENCE</scope>
    <source>
        <strain evidence="4">IBT 29864</strain>
    </source>
</reference>
<evidence type="ECO:0000256" key="3">
    <source>
        <dbReference type="ARBA" id="ARBA00022839"/>
    </source>
</evidence>
<dbReference type="Gene3D" id="3.30.420.10">
    <property type="entry name" value="Ribonuclease H-like superfamily/Ribonuclease H"/>
    <property type="match status" value="1"/>
</dbReference>
<dbReference type="RefSeq" id="XP_056557340.1">
    <property type="nucleotide sequence ID" value="XM_056695128.1"/>
</dbReference>
<dbReference type="GO" id="GO:0005634">
    <property type="term" value="C:nucleus"/>
    <property type="evidence" value="ECO:0007669"/>
    <property type="project" value="TreeGrafter"/>
</dbReference>
<gene>
    <name evidence="4" type="ORF">N7496_002197</name>
</gene>
<keyword evidence="5" id="KW-1185">Reference proteome</keyword>
<dbReference type="AlphaFoldDB" id="A0A9W9SLA2"/>
<dbReference type="EMBL" id="JAPZBS010000002">
    <property type="protein sequence ID" value="KAJ5379769.1"/>
    <property type="molecule type" value="Genomic_DNA"/>
</dbReference>
<protein>
    <recommendedName>
        <fullName evidence="6">Exonuclease domain-containing protein</fullName>
    </recommendedName>
</protein>
<evidence type="ECO:0000256" key="2">
    <source>
        <dbReference type="ARBA" id="ARBA00022801"/>
    </source>
</evidence>
<dbReference type="GO" id="GO:0004527">
    <property type="term" value="F:exonuclease activity"/>
    <property type="evidence" value="ECO:0007669"/>
    <property type="project" value="UniProtKB-KW"/>
</dbReference>
<dbReference type="GO" id="GO:0000027">
    <property type="term" value="P:ribosomal large subunit assembly"/>
    <property type="evidence" value="ECO:0007669"/>
    <property type="project" value="TreeGrafter"/>
</dbReference>
<proteinExistence type="predicted"/>
<dbReference type="InterPro" id="IPR047021">
    <property type="entry name" value="REXO1/3/4-like"/>
</dbReference>
<dbReference type="Proteomes" id="UP001147782">
    <property type="component" value="Unassembled WGS sequence"/>
</dbReference>
<keyword evidence="3" id="KW-0269">Exonuclease</keyword>
<keyword evidence="1" id="KW-0540">Nuclease</keyword>
<evidence type="ECO:0008006" key="6">
    <source>
        <dbReference type="Google" id="ProtNLM"/>
    </source>
</evidence>
<accession>A0A9W9SLA2</accession>